<dbReference type="Proteomes" id="UP001202244">
    <property type="component" value="Chromosome"/>
</dbReference>
<dbReference type="PROSITE" id="PS51683">
    <property type="entry name" value="SAM_OMT_II"/>
    <property type="match status" value="1"/>
</dbReference>
<evidence type="ECO:0000259" key="5">
    <source>
        <dbReference type="Pfam" id="PF00891"/>
    </source>
</evidence>
<dbReference type="PANTHER" id="PTHR43712:SF2">
    <property type="entry name" value="O-METHYLTRANSFERASE CICE"/>
    <property type="match status" value="1"/>
</dbReference>
<dbReference type="InterPro" id="IPR001077">
    <property type="entry name" value="COMT_C"/>
</dbReference>
<proteinExistence type="predicted"/>
<feature type="region of interest" description="Disordered" evidence="4">
    <location>
        <begin position="338"/>
        <end position="365"/>
    </location>
</feature>
<name>A0ABY3Y239_9ACTN</name>
<evidence type="ECO:0000259" key="6">
    <source>
        <dbReference type="Pfam" id="PF08100"/>
    </source>
</evidence>
<dbReference type="Pfam" id="PF08100">
    <property type="entry name" value="Dimerisation"/>
    <property type="match status" value="1"/>
</dbReference>
<evidence type="ECO:0000256" key="3">
    <source>
        <dbReference type="ARBA" id="ARBA00022691"/>
    </source>
</evidence>
<keyword evidence="1" id="KW-0489">Methyltransferase</keyword>
<dbReference type="Pfam" id="PF00891">
    <property type="entry name" value="Methyltransf_2"/>
    <property type="match status" value="1"/>
</dbReference>
<sequence length="365" mass="39088">MTEAAPSPVPLFELSTGYWAFKTLATAYELRLFAHLSGTPGMTPPEWAECCGIDERPARALLTGCASLGLLEKTGERYRNSPLSEAYLVPGKPHHFGGLLTMLDHRLYAAWGRLAEAVRTNRPVTWDSDRVRSLFESQDPAVTATFWESMHTLSSFTGQALTTAIDLKGASSLLDVGGGSGALALTLCGYWPDIKATVYDLPFVTRIAEGHIEAAGMSGRVRTLDGDFFADASLPEGHDVHTFSNVLHDWREADAKVLLKKSFDALAPGGLLVIAGYFVNEEQTGPPLAALMGLAQLIETEGRAYTASEYAGWAAEAGFVDPQTVSVESVGANGVLTARKPAAGHADVPPRSAMTTHPSERPQVT</sequence>
<dbReference type="Gene3D" id="1.10.10.10">
    <property type="entry name" value="Winged helix-like DNA-binding domain superfamily/Winged helix DNA-binding domain"/>
    <property type="match status" value="1"/>
</dbReference>
<evidence type="ECO:0000256" key="1">
    <source>
        <dbReference type="ARBA" id="ARBA00022603"/>
    </source>
</evidence>
<dbReference type="SUPFAM" id="SSF53335">
    <property type="entry name" value="S-adenosyl-L-methionine-dependent methyltransferases"/>
    <property type="match status" value="1"/>
</dbReference>
<evidence type="ECO:0000313" key="8">
    <source>
        <dbReference type="Proteomes" id="UP001202244"/>
    </source>
</evidence>
<keyword evidence="8" id="KW-1185">Reference proteome</keyword>
<feature type="domain" description="O-methyltransferase C-terminal" evidence="5">
    <location>
        <begin position="111"/>
        <end position="319"/>
    </location>
</feature>
<dbReference type="RefSeq" id="WP_242756835.1">
    <property type="nucleotide sequence ID" value="NZ_CP093846.1"/>
</dbReference>
<dbReference type="SUPFAM" id="SSF46785">
    <property type="entry name" value="Winged helix' DNA-binding domain"/>
    <property type="match status" value="1"/>
</dbReference>
<dbReference type="InterPro" id="IPR016461">
    <property type="entry name" value="COMT-like"/>
</dbReference>
<dbReference type="PANTHER" id="PTHR43712">
    <property type="entry name" value="PUTATIVE (AFU_ORTHOLOGUE AFUA_4G14580)-RELATED"/>
    <property type="match status" value="1"/>
</dbReference>
<keyword evidence="2" id="KW-0808">Transferase</keyword>
<dbReference type="InterPro" id="IPR029063">
    <property type="entry name" value="SAM-dependent_MTases_sf"/>
</dbReference>
<feature type="domain" description="O-methyltransferase dimerisation" evidence="6">
    <location>
        <begin position="13"/>
        <end position="89"/>
    </location>
</feature>
<dbReference type="Gene3D" id="3.40.50.150">
    <property type="entry name" value="Vaccinia Virus protein VP39"/>
    <property type="match status" value="1"/>
</dbReference>
<evidence type="ECO:0000313" key="7">
    <source>
        <dbReference type="EMBL" id="UNT00660.1"/>
    </source>
</evidence>
<evidence type="ECO:0000256" key="4">
    <source>
        <dbReference type="SAM" id="MobiDB-lite"/>
    </source>
</evidence>
<dbReference type="InterPro" id="IPR036388">
    <property type="entry name" value="WH-like_DNA-bd_sf"/>
</dbReference>
<dbReference type="CDD" id="cd02440">
    <property type="entry name" value="AdoMet_MTases"/>
    <property type="match status" value="1"/>
</dbReference>
<gene>
    <name evidence="7" type="ORF">MMF93_32410</name>
</gene>
<evidence type="ECO:0000256" key="2">
    <source>
        <dbReference type="ARBA" id="ARBA00022679"/>
    </source>
</evidence>
<reference evidence="7 8" key="1">
    <citation type="journal article" date="2023" name="Microbiol. Spectr.">
        <title>Synergy between Genome Mining, Metabolomics, and Bioinformatics Uncovers Antibacterial Chlorinated Carbazole Alkaloids and Their Biosynthetic Gene Cluster from Streptomyces tubbatahanensis sp. nov., a Novel Actinomycete Isolated from Sulu Sea, Philippines.</title>
        <authorList>
            <person name="Tenebro C.P."/>
            <person name="Trono D.J.V.L."/>
            <person name="Balida L.A.P."/>
            <person name="Bayog L.K.A."/>
            <person name="Bruna J.R."/>
            <person name="Sabido E.M."/>
            <person name="Caspe D.P.C."/>
            <person name="de Los Santos E.L.C."/>
            <person name="Saludes J.P."/>
            <person name="Dalisay D.S."/>
        </authorList>
    </citation>
    <scope>NUCLEOTIDE SEQUENCE [LARGE SCALE GENOMIC DNA]</scope>
    <source>
        <strain evidence="7 8">DSD3025</strain>
    </source>
</reference>
<dbReference type="EMBL" id="CP093846">
    <property type="protein sequence ID" value="UNT00660.1"/>
    <property type="molecule type" value="Genomic_DNA"/>
</dbReference>
<keyword evidence="3" id="KW-0949">S-adenosyl-L-methionine</keyword>
<feature type="compositionally biased region" description="Polar residues" evidence="4">
    <location>
        <begin position="353"/>
        <end position="365"/>
    </location>
</feature>
<dbReference type="InterPro" id="IPR036390">
    <property type="entry name" value="WH_DNA-bd_sf"/>
</dbReference>
<organism evidence="7 8">
    <name type="scientific">Streptomyces tubbatahanensis</name>
    <dbReference type="NCBI Taxonomy" id="2923272"/>
    <lineage>
        <taxon>Bacteria</taxon>
        <taxon>Bacillati</taxon>
        <taxon>Actinomycetota</taxon>
        <taxon>Actinomycetes</taxon>
        <taxon>Kitasatosporales</taxon>
        <taxon>Streptomycetaceae</taxon>
        <taxon>Streptomyces</taxon>
    </lineage>
</organism>
<dbReference type="InterPro" id="IPR012967">
    <property type="entry name" value="COMT_dimerisation"/>
</dbReference>
<protein>
    <submittedName>
        <fullName evidence="7">Acetylserotonin O-methyltransferase</fullName>
    </submittedName>
</protein>
<accession>A0ABY3Y239</accession>